<dbReference type="Pfam" id="PF12848">
    <property type="entry name" value="ABC_tran_Xtn"/>
    <property type="match status" value="1"/>
</dbReference>
<dbReference type="RefSeq" id="WP_242857013.1">
    <property type="nucleotide sequence ID" value="NZ_LGTC01000001.1"/>
</dbReference>
<keyword evidence="6" id="KW-1185">Reference proteome</keyword>
<reference evidence="6" key="1">
    <citation type="submission" date="2015-07" db="EMBL/GenBank/DDBJ databases">
        <title>Near-Complete Genome Sequence of the Cellulolytic Bacterium Bacteroides (Pseudobacteroides) cellulosolvens ATCC 35603.</title>
        <authorList>
            <person name="Dassa B."/>
            <person name="Utturkar S.M."/>
            <person name="Klingeman D.M."/>
            <person name="Hurt R.A."/>
            <person name="Keller M."/>
            <person name="Xu J."/>
            <person name="Reddy Y.H.K."/>
            <person name="Borovok I."/>
            <person name="Grinberg I.R."/>
            <person name="Lamed R."/>
            <person name="Zhivin O."/>
            <person name="Bayer E.A."/>
            <person name="Brown S.D."/>
        </authorList>
    </citation>
    <scope>NUCLEOTIDE SEQUENCE [LARGE SCALE GENOMIC DNA]</scope>
    <source>
        <strain evidence="6">DSM 2933</strain>
    </source>
</reference>
<dbReference type="InterPro" id="IPR032781">
    <property type="entry name" value="ABC_tran_Xtn"/>
</dbReference>
<feature type="domain" description="ABC transporter" evidence="4">
    <location>
        <begin position="4"/>
        <end position="260"/>
    </location>
</feature>
<dbReference type="InterPro" id="IPR003593">
    <property type="entry name" value="AAA+_ATPase"/>
</dbReference>
<accession>A0A0L6JP48</accession>
<dbReference type="InterPro" id="IPR017871">
    <property type="entry name" value="ABC_transporter-like_CS"/>
</dbReference>
<protein>
    <submittedName>
        <fullName evidence="5">ABC transporter related protein</fullName>
    </submittedName>
</protein>
<comment type="caution">
    <text evidence="5">The sequence shown here is derived from an EMBL/GenBank/DDBJ whole genome shotgun (WGS) entry which is preliminary data.</text>
</comment>
<dbReference type="eggNOG" id="COG0488">
    <property type="taxonomic scope" value="Bacteria"/>
</dbReference>
<dbReference type="Proteomes" id="UP000036923">
    <property type="component" value="Unassembled WGS sequence"/>
</dbReference>
<dbReference type="CDD" id="cd03221">
    <property type="entry name" value="ABCF_EF-3"/>
    <property type="match status" value="1"/>
</dbReference>
<dbReference type="Gene3D" id="3.40.50.300">
    <property type="entry name" value="P-loop containing nucleotide triphosphate hydrolases"/>
    <property type="match status" value="1"/>
</dbReference>
<dbReference type="EMBL" id="LGTC01000001">
    <property type="protein sequence ID" value="KNY27480.1"/>
    <property type="molecule type" value="Genomic_DNA"/>
</dbReference>
<dbReference type="PROSITE" id="PS00211">
    <property type="entry name" value="ABC_TRANSPORTER_1"/>
    <property type="match status" value="1"/>
</dbReference>
<proteinExistence type="predicted"/>
<dbReference type="InterPro" id="IPR027417">
    <property type="entry name" value="P-loop_NTPase"/>
</dbReference>
<keyword evidence="1" id="KW-0547">Nucleotide-binding</keyword>
<organism evidence="5 6">
    <name type="scientific">Pseudobacteroides cellulosolvens ATCC 35603 = DSM 2933</name>
    <dbReference type="NCBI Taxonomy" id="398512"/>
    <lineage>
        <taxon>Bacteria</taxon>
        <taxon>Bacillati</taxon>
        <taxon>Bacillota</taxon>
        <taxon>Clostridia</taxon>
        <taxon>Eubacteriales</taxon>
        <taxon>Oscillospiraceae</taxon>
        <taxon>Pseudobacteroides</taxon>
    </lineage>
</organism>
<evidence type="ECO:0000256" key="3">
    <source>
        <dbReference type="SAM" id="Coils"/>
    </source>
</evidence>
<evidence type="ECO:0000313" key="5">
    <source>
        <dbReference type="EMBL" id="KNY27480.1"/>
    </source>
</evidence>
<dbReference type="FunFam" id="3.40.50.300:FF:000011">
    <property type="entry name" value="Putative ABC transporter ATP-binding component"/>
    <property type="match status" value="1"/>
</dbReference>
<dbReference type="PANTHER" id="PTHR42855:SF2">
    <property type="entry name" value="DRUG RESISTANCE ABC TRANSPORTER,ATP-BINDING PROTEIN"/>
    <property type="match status" value="1"/>
</dbReference>
<dbReference type="SMART" id="SM00382">
    <property type="entry name" value="AAA"/>
    <property type="match status" value="1"/>
</dbReference>
<dbReference type="STRING" id="398512.Bccel_2751"/>
<evidence type="ECO:0000259" key="4">
    <source>
        <dbReference type="PROSITE" id="PS50893"/>
    </source>
</evidence>
<gene>
    <name evidence="5" type="ORF">Bccel_2751</name>
</gene>
<dbReference type="GO" id="GO:0016887">
    <property type="term" value="F:ATP hydrolysis activity"/>
    <property type="evidence" value="ECO:0007669"/>
    <property type="project" value="InterPro"/>
</dbReference>
<keyword evidence="3" id="KW-0175">Coiled coil</keyword>
<evidence type="ECO:0000256" key="2">
    <source>
        <dbReference type="ARBA" id="ARBA00022840"/>
    </source>
</evidence>
<dbReference type="PROSITE" id="PS50893">
    <property type="entry name" value="ABC_TRANSPORTER_2"/>
    <property type="match status" value="1"/>
</dbReference>
<dbReference type="PATRIC" id="fig|398512.5.peg.2884"/>
<dbReference type="AlphaFoldDB" id="A0A0L6JP48"/>
<dbReference type="SUPFAM" id="SSF52540">
    <property type="entry name" value="P-loop containing nucleoside triphosphate hydrolases"/>
    <property type="match status" value="1"/>
</dbReference>
<sequence length="370" mass="42559">MIILNCNDICHSYGINTVLKDISFCIHDGDKVGIVGVNGAGKSTLLNIINGELQCDSGTINISKNYKIGFLHQNTGLDTDNTIFEEMLSVFQELINKEERLKVLEKEISKTAEDELNSLVKEYSRLSDEYSLNGGYEYRSRVKGVLKGLGFNEDQFDIKIHILSGGQKTRLALAKLLLSEPDIMLLDEPTNHLDIEAIMWLESFLKTMKKTVLIVSHDRYFLDSVTTKTLELENNSAKLYNGNYTQYLKQKEVDREIQQRHYENQQREIEKMEAFITQQKQWNRERNIIAAESRQKAIDRMEKIEKPKDLPGKINIRFRKSIISGNDVMFVEKLSKSYPGKKLFPISALRSKRMKESFYLGQTAAANQPW</sequence>
<feature type="coiled-coil region" evidence="3">
    <location>
        <begin position="87"/>
        <end position="129"/>
    </location>
</feature>
<dbReference type="PANTHER" id="PTHR42855">
    <property type="entry name" value="ABC TRANSPORTER ATP-BINDING SUBUNIT"/>
    <property type="match status" value="1"/>
</dbReference>
<name>A0A0L6JP48_9FIRM</name>
<dbReference type="InterPro" id="IPR003439">
    <property type="entry name" value="ABC_transporter-like_ATP-bd"/>
</dbReference>
<dbReference type="Pfam" id="PF00005">
    <property type="entry name" value="ABC_tran"/>
    <property type="match status" value="1"/>
</dbReference>
<dbReference type="InterPro" id="IPR051309">
    <property type="entry name" value="ABCF_ATPase"/>
</dbReference>
<evidence type="ECO:0000313" key="6">
    <source>
        <dbReference type="Proteomes" id="UP000036923"/>
    </source>
</evidence>
<keyword evidence="2" id="KW-0067">ATP-binding</keyword>
<evidence type="ECO:0000256" key="1">
    <source>
        <dbReference type="ARBA" id="ARBA00022741"/>
    </source>
</evidence>
<dbReference type="GO" id="GO:0005524">
    <property type="term" value="F:ATP binding"/>
    <property type="evidence" value="ECO:0007669"/>
    <property type="project" value="UniProtKB-KW"/>
</dbReference>